<dbReference type="RefSeq" id="WP_394846090.1">
    <property type="nucleotide sequence ID" value="NZ_CP089982.1"/>
</dbReference>
<protein>
    <recommendedName>
        <fullName evidence="4">Chromosome partition protein Smc</fullName>
    </recommendedName>
</protein>
<feature type="coiled-coil region" evidence="1">
    <location>
        <begin position="174"/>
        <end position="246"/>
    </location>
</feature>
<gene>
    <name evidence="2" type="ORF">LZC95_01340</name>
</gene>
<proteinExistence type="predicted"/>
<evidence type="ECO:0008006" key="4">
    <source>
        <dbReference type="Google" id="ProtNLM"/>
    </source>
</evidence>
<feature type="coiled-coil region" evidence="1">
    <location>
        <begin position="34"/>
        <end position="141"/>
    </location>
</feature>
<evidence type="ECO:0000313" key="3">
    <source>
        <dbReference type="Proteomes" id="UP001379533"/>
    </source>
</evidence>
<dbReference type="Proteomes" id="UP001379533">
    <property type="component" value="Chromosome"/>
</dbReference>
<reference evidence="2 3" key="1">
    <citation type="submission" date="2021-12" db="EMBL/GenBank/DDBJ databases">
        <title>Discovery of the Pendulisporaceae a myxobacterial family with distinct sporulation behavior and unique specialized metabolism.</title>
        <authorList>
            <person name="Garcia R."/>
            <person name="Popoff A."/>
            <person name="Bader C.D."/>
            <person name="Loehr J."/>
            <person name="Walesch S."/>
            <person name="Walt C."/>
            <person name="Boldt J."/>
            <person name="Bunk B."/>
            <person name="Haeckl F.J.F.P.J."/>
            <person name="Gunesch A.P."/>
            <person name="Birkelbach J."/>
            <person name="Nuebel U."/>
            <person name="Pietschmann T."/>
            <person name="Bach T."/>
            <person name="Mueller R."/>
        </authorList>
    </citation>
    <scope>NUCLEOTIDE SEQUENCE [LARGE SCALE GENOMIC DNA]</scope>
    <source>
        <strain evidence="2 3">MSr12523</strain>
    </source>
</reference>
<organism evidence="2 3">
    <name type="scientific">Pendulispora brunnea</name>
    <dbReference type="NCBI Taxonomy" id="2905690"/>
    <lineage>
        <taxon>Bacteria</taxon>
        <taxon>Pseudomonadati</taxon>
        <taxon>Myxococcota</taxon>
        <taxon>Myxococcia</taxon>
        <taxon>Myxococcales</taxon>
        <taxon>Sorangiineae</taxon>
        <taxon>Pendulisporaceae</taxon>
        <taxon>Pendulispora</taxon>
    </lineage>
</organism>
<accession>A0ABZ2KF19</accession>
<evidence type="ECO:0000313" key="2">
    <source>
        <dbReference type="EMBL" id="WXA95484.1"/>
    </source>
</evidence>
<keyword evidence="3" id="KW-1185">Reference proteome</keyword>
<evidence type="ECO:0000256" key="1">
    <source>
        <dbReference type="SAM" id="Coils"/>
    </source>
</evidence>
<dbReference type="SUPFAM" id="SSF103196">
    <property type="entry name" value="Roadblock/LC7 domain"/>
    <property type="match status" value="1"/>
</dbReference>
<sequence length="386" mass="41823">MNVMTVIWLASLAAAALFAATGYFLARARIGRQNEAQRRHAEQAIAELAQAELRAKHNETVASAARADAERSAQELTRAAESEQRARLLLDEQRQAAEEQRAEVTRLQRELDQLARTRGEVARLEKELTSFKNRTQQLEARGTEGEVLATKKIVELASTVSTLRGQLESKVKFEQEARGGLDTARNEAEALRREAALRAEETRAAKEALEAARTDTAVLRQESATLSEMRKRVAALEADNARLRAVEFASKAREGKKISLPSPTLLGQTPAKPGLDGRSLQRFVDDAVRSPSVSAAALTDELGFLVASNGDHAEALAAFGAYLTEAGGRACGLLPMHAVQRVSVQDDTGITLTARTVASAPNELVLVTIGVEGAREKLNGQRERTS</sequence>
<name>A0ABZ2KF19_9BACT</name>
<keyword evidence="1" id="KW-0175">Coiled coil</keyword>
<dbReference type="EMBL" id="CP089982">
    <property type="protein sequence ID" value="WXA95484.1"/>
    <property type="molecule type" value="Genomic_DNA"/>
</dbReference>